<dbReference type="EMBL" id="CZAL01000032">
    <property type="protein sequence ID" value="CUQ01953.1"/>
    <property type="molecule type" value="Genomic_DNA"/>
</dbReference>
<dbReference type="InterPro" id="IPR051534">
    <property type="entry name" value="CBASS_pafABC_assoc_protein"/>
</dbReference>
<dbReference type="Proteomes" id="UP000095709">
    <property type="component" value="Unassembled WGS sequence"/>
</dbReference>
<protein>
    <recommendedName>
        <fullName evidence="1">WYL domain-containing protein</fullName>
    </recommendedName>
</protein>
<evidence type="ECO:0000259" key="1">
    <source>
        <dbReference type="Pfam" id="PF13280"/>
    </source>
</evidence>
<feature type="domain" description="WYL" evidence="1">
    <location>
        <begin position="142"/>
        <end position="216"/>
    </location>
</feature>
<accession>A0A174SW55</accession>
<organism evidence="2 3">
    <name type="scientific">Fusicatenibacter saccharivorans</name>
    <dbReference type="NCBI Taxonomy" id="1150298"/>
    <lineage>
        <taxon>Bacteria</taxon>
        <taxon>Bacillati</taxon>
        <taxon>Bacillota</taxon>
        <taxon>Clostridia</taxon>
        <taxon>Lachnospirales</taxon>
        <taxon>Lachnospiraceae</taxon>
        <taxon>Fusicatenibacter</taxon>
    </lineage>
</organism>
<evidence type="ECO:0000313" key="2">
    <source>
        <dbReference type="EMBL" id="CUQ01953.1"/>
    </source>
</evidence>
<sequence length="339" mass="40341">MGTDHKEKLIRVLQILEETDEKSPMNATQILKYLEEEYQIEQVDRRSVYRDIKMLQFCGYEIYQCADKKMGWYMKKHIFSDWEIKIMLDAVQQARCISAKEAKELKERLLDLTSKRSRSRFCHMMTPKAGNMDSDRETGYYIETMLEAMYLHKKIEFQYTEVNEKLQKVLRREGKKYSLNLYEIYWSDNTYYLIGAHDHYDRLTSYRLDRIENLEISQSDAIDAVEKIGPNPELIIRKYIEESVNHFLGETVRIEVEYKPEPATNAILYDFVGKNVSVQKLENGNCRAVFYKMNSVTLLGWFMKYMDKFMVIEPQMLRENIKTKLENTLEIMNNINGSQ</sequence>
<dbReference type="PROSITE" id="PS52050">
    <property type="entry name" value="WYL"/>
    <property type="match status" value="1"/>
</dbReference>
<reference evidence="2 3" key="1">
    <citation type="submission" date="2015-09" db="EMBL/GenBank/DDBJ databases">
        <authorList>
            <consortium name="Pathogen Informatics"/>
        </authorList>
    </citation>
    <scope>NUCLEOTIDE SEQUENCE [LARGE SCALE GENOMIC DNA]</scope>
    <source>
        <strain evidence="2 3">2789STDY5834885</strain>
    </source>
</reference>
<gene>
    <name evidence="2" type="ORF">ERS852498_03417</name>
</gene>
<dbReference type="PANTHER" id="PTHR34580:SF1">
    <property type="entry name" value="PROTEIN PAFC"/>
    <property type="match status" value="1"/>
</dbReference>
<dbReference type="OrthoDB" id="2059411at2"/>
<dbReference type="InterPro" id="IPR026881">
    <property type="entry name" value="WYL_dom"/>
</dbReference>
<dbReference type="PANTHER" id="PTHR34580">
    <property type="match status" value="1"/>
</dbReference>
<dbReference type="AlphaFoldDB" id="A0A174SW55"/>
<dbReference type="Pfam" id="PF13280">
    <property type="entry name" value="WYL"/>
    <property type="match status" value="1"/>
</dbReference>
<proteinExistence type="predicted"/>
<dbReference type="RefSeq" id="WP_055221486.1">
    <property type="nucleotide sequence ID" value="NZ_CAXSRP010000016.1"/>
</dbReference>
<evidence type="ECO:0000313" key="3">
    <source>
        <dbReference type="Proteomes" id="UP000095709"/>
    </source>
</evidence>
<name>A0A174SW55_9FIRM</name>